<evidence type="ECO:0000313" key="1">
    <source>
        <dbReference type="EMBL" id="NHN89395.1"/>
    </source>
</evidence>
<sequence>MSERRTMSRLTTVVSLATVLLVAGCAHDEQAKQKLCAQEEPDQTLLREPTLAKFISECGLEYYPDATGLITLHYHPQRRDGTLPVSAPRAFSVSEAGGLHGRLWYLCLPIPTIADASGKVSSIQVVCRYGGSGADRLSLVYDPADAAMHDPKSW</sequence>
<gene>
    <name evidence="1" type="ORF">GOB81_12260</name>
</gene>
<organism evidence="1 2">
    <name type="scientific">Acetobacter conturbans</name>
    <dbReference type="NCBI Taxonomy" id="1737472"/>
    <lineage>
        <taxon>Bacteria</taxon>
        <taxon>Pseudomonadati</taxon>
        <taxon>Pseudomonadota</taxon>
        <taxon>Alphaproteobacteria</taxon>
        <taxon>Acetobacterales</taxon>
        <taxon>Acetobacteraceae</taxon>
        <taxon>Acetobacter</taxon>
    </lineage>
</organism>
<comment type="caution">
    <text evidence="1">The sequence shown here is derived from an EMBL/GenBank/DDBJ whole genome shotgun (WGS) entry which is preliminary data.</text>
</comment>
<keyword evidence="2" id="KW-1185">Reference proteome</keyword>
<dbReference type="RefSeq" id="WP_173570719.1">
    <property type="nucleotide sequence ID" value="NZ_WOSY01000011.1"/>
</dbReference>
<dbReference type="EMBL" id="WOSY01000011">
    <property type="protein sequence ID" value="NHN89395.1"/>
    <property type="molecule type" value="Genomic_DNA"/>
</dbReference>
<evidence type="ECO:0000313" key="2">
    <source>
        <dbReference type="Proteomes" id="UP000631653"/>
    </source>
</evidence>
<dbReference type="PROSITE" id="PS51257">
    <property type="entry name" value="PROKAR_LIPOPROTEIN"/>
    <property type="match status" value="1"/>
</dbReference>
<accession>A0ABX0K439</accession>
<dbReference type="Proteomes" id="UP000631653">
    <property type="component" value="Unassembled WGS sequence"/>
</dbReference>
<protein>
    <recommendedName>
        <fullName evidence="3">Lipoprotein</fullName>
    </recommendedName>
</protein>
<evidence type="ECO:0008006" key="3">
    <source>
        <dbReference type="Google" id="ProtNLM"/>
    </source>
</evidence>
<reference evidence="1 2" key="1">
    <citation type="journal article" date="2020" name="Int. J. Syst. Evol. Microbiol.">
        <title>Novel acetic acid bacteria from cider fermentations: Acetobacter conturbans sp. nov. and Acetobacter fallax sp. nov.</title>
        <authorList>
            <person name="Sombolestani A.S."/>
            <person name="Cleenwerck I."/>
            <person name="Cnockaert M."/>
            <person name="Borremans W."/>
            <person name="Wieme A.D."/>
            <person name="De Vuyst L."/>
            <person name="Vandamme P."/>
        </authorList>
    </citation>
    <scope>NUCLEOTIDE SEQUENCE [LARGE SCALE GENOMIC DNA]</scope>
    <source>
        <strain evidence="1 2">LMG 1627</strain>
    </source>
</reference>
<name>A0ABX0K439_9PROT</name>
<proteinExistence type="predicted"/>